<sequence>MNEKLDILQCLIENRAFAPSHSALAKELGYKGKMVIYRLMNGQTKESTINEVWNRILEEYCLTDTHLYNLARIFKGATYFSDQILSEINRKDKKWLRLLMLMLVDDDYEDCSQKFQQETAPILMDLKMDEPNVYWGIVTIIYIRCKNIDPYKNNVQRTFYQLIDELDDMLSFWYPERMDAHEISFNLKKLIKATNLWKIIENCTILLRRYTEAEFSKYASQSMMLFNWGTISFWRIPGCPYRQNSQVWVLVEHDFGRATNGCYIVLCLEAGKDTCTFTLKDALIFCFWSIDTEDDPPILQASRGSGKHRQWCFYCHTYDKETHTLYLEANPETGNLFELPEAMEMIDLKKPKNKEEKIWARIMNKWDKEQGSIVFEQAKELFAGRIDLKDTYHLKDVVISWTCLTLFIEYKGNTCIYKLPIDAYDFFYKINLSQQVMIVKHTDDNEIYVGWPELGYEIKLSEFTQVEL</sequence>
<dbReference type="RefSeq" id="WP_191710945.1">
    <property type="nucleotide sequence ID" value="NZ_JACSPQ010000060.1"/>
</dbReference>
<dbReference type="Proteomes" id="UP000616346">
    <property type="component" value="Unassembled WGS sequence"/>
</dbReference>
<protein>
    <submittedName>
        <fullName evidence="1">Uncharacterized protein</fullName>
    </submittedName>
</protein>
<comment type="caution">
    <text evidence="1">The sequence shown here is derived from an EMBL/GenBank/DDBJ whole genome shotgun (WGS) entry which is preliminary data.</text>
</comment>
<keyword evidence="2" id="KW-1185">Reference proteome</keyword>
<proteinExistence type="predicted"/>
<evidence type="ECO:0000313" key="2">
    <source>
        <dbReference type="Proteomes" id="UP000616346"/>
    </source>
</evidence>
<reference evidence="1 2" key="1">
    <citation type="submission" date="2020-08" db="EMBL/GenBank/DDBJ databases">
        <title>A Genomic Blueprint of the Chicken Gut Microbiome.</title>
        <authorList>
            <person name="Gilroy R."/>
            <person name="Ravi A."/>
            <person name="Getino M."/>
            <person name="Pursley I."/>
            <person name="Horton D.L."/>
            <person name="Alikhan N.-F."/>
            <person name="Baker D."/>
            <person name="Gharbi K."/>
            <person name="Hall N."/>
            <person name="Watson M."/>
            <person name="Adriaenssens E.M."/>
            <person name="Foster-Nyarko E."/>
            <person name="Jarju S."/>
            <person name="Secka A."/>
            <person name="Antonio M."/>
            <person name="Oren A."/>
            <person name="Chaudhuri R."/>
            <person name="La Ragione R.M."/>
            <person name="Hildebrand F."/>
            <person name="Pallen M.J."/>
        </authorList>
    </citation>
    <scope>NUCLEOTIDE SEQUENCE [LARGE SCALE GENOMIC DNA]</scope>
    <source>
        <strain evidence="1 2">Sa1YUN3</strain>
    </source>
</reference>
<evidence type="ECO:0000313" key="1">
    <source>
        <dbReference type="EMBL" id="MBD8003402.1"/>
    </source>
</evidence>
<accession>A0ABR8VF35</accession>
<name>A0ABR8VF35_9BACT</name>
<dbReference type="EMBL" id="JACSPQ010000060">
    <property type="protein sequence ID" value="MBD8003402.1"/>
    <property type="molecule type" value="Genomic_DNA"/>
</dbReference>
<gene>
    <name evidence="1" type="ORF">H9626_14545</name>
</gene>
<organism evidence="1 2">
    <name type="scientific">Phocaeicola faecium</name>
    <dbReference type="NCBI Taxonomy" id="2762213"/>
    <lineage>
        <taxon>Bacteria</taxon>
        <taxon>Pseudomonadati</taxon>
        <taxon>Bacteroidota</taxon>
        <taxon>Bacteroidia</taxon>
        <taxon>Bacteroidales</taxon>
        <taxon>Bacteroidaceae</taxon>
        <taxon>Phocaeicola</taxon>
    </lineage>
</organism>